<sequence length="64" mass="6801">MRLRPDASRVITKLFVPGEEVPEHESRSAAVIRRDRVQVGNCGSPTATAPGTASAVVRSTSPLD</sequence>
<dbReference type="STRING" id="1586287.BBK82_43940"/>
<evidence type="ECO:0000313" key="2">
    <source>
        <dbReference type="EMBL" id="ANZ41857.1"/>
    </source>
</evidence>
<keyword evidence="3" id="KW-1185">Reference proteome</keyword>
<name>A0A1B2HVX8_9PSEU</name>
<dbReference type="RefSeq" id="WP_065920192.1">
    <property type="nucleotide sequence ID" value="NZ_CP016793.1"/>
</dbReference>
<accession>A0A1B2HVX8</accession>
<feature type="compositionally biased region" description="Low complexity" evidence="1">
    <location>
        <begin position="43"/>
        <end position="57"/>
    </location>
</feature>
<evidence type="ECO:0000256" key="1">
    <source>
        <dbReference type="SAM" id="MobiDB-lite"/>
    </source>
</evidence>
<reference evidence="2 3" key="1">
    <citation type="submission" date="2016-07" db="EMBL/GenBank/DDBJ databases">
        <title>Complete genome sequence of the Lentzea guizhouensis DHS C013.</title>
        <authorList>
            <person name="Cao C."/>
        </authorList>
    </citation>
    <scope>NUCLEOTIDE SEQUENCE [LARGE SCALE GENOMIC DNA]</scope>
    <source>
        <strain evidence="2 3">DHS C013</strain>
    </source>
</reference>
<dbReference type="Proteomes" id="UP000093053">
    <property type="component" value="Chromosome"/>
</dbReference>
<evidence type="ECO:0000313" key="3">
    <source>
        <dbReference type="Proteomes" id="UP000093053"/>
    </source>
</evidence>
<protein>
    <submittedName>
        <fullName evidence="2">Uncharacterized protein</fullName>
    </submittedName>
</protein>
<dbReference type="KEGG" id="led:BBK82_43940"/>
<gene>
    <name evidence="2" type="ORF">BBK82_43940</name>
</gene>
<dbReference type="AlphaFoldDB" id="A0A1B2HVX8"/>
<dbReference type="EMBL" id="CP016793">
    <property type="protein sequence ID" value="ANZ41857.1"/>
    <property type="molecule type" value="Genomic_DNA"/>
</dbReference>
<proteinExistence type="predicted"/>
<feature type="region of interest" description="Disordered" evidence="1">
    <location>
        <begin position="41"/>
        <end position="64"/>
    </location>
</feature>
<organism evidence="2 3">
    <name type="scientific">Lentzea guizhouensis</name>
    <dbReference type="NCBI Taxonomy" id="1586287"/>
    <lineage>
        <taxon>Bacteria</taxon>
        <taxon>Bacillati</taxon>
        <taxon>Actinomycetota</taxon>
        <taxon>Actinomycetes</taxon>
        <taxon>Pseudonocardiales</taxon>
        <taxon>Pseudonocardiaceae</taxon>
        <taxon>Lentzea</taxon>
    </lineage>
</organism>